<dbReference type="PANTHER" id="PTHR42713:SF3">
    <property type="entry name" value="TRANSCRIPTIONAL REGULATORY PROTEIN HPTR"/>
    <property type="match status" value="1"/>
</dbReference>
<dbReference type="AlphaFoldDB" id="A0A3D9I2B4"/>
<feature type="domain" description="Response regulatory" evidence="10">
    <location>
        <begin position="3"/>
        <end position="120"/>
    </location>
</feature>
<dbReference type="Gene3D" id="1.10.10.60">
    <property type="entry name" value="Homeodomain-like"/>
    <property type="match status" value="2"/>
</dbReference>
<comment type="subcellular location">
    <subcellularLocation>
        <location evidence="1">Cytoplasm</location>
    </subcellularLocation>
</comment>
<feature type="modified residue" description="4-aspartylphosphate" evidence="8">
    <location>
        <position position="55"/>
    </location>
</feature>
<name>A0A3D9I2B4_9BACL</name>
<dbReference type="SMART" id="SM00448">
    <property type="entry name" value="REC"/>
    <property type="match status" value="1"/>
</dbReference>
<dbReference type="GO" id="GO:0003700">
    <property type="term" value="F:DNA-binding transcription factor activity"/>
    <property type="evidence" value="ECO:0007669"/>
    <property type="project" value="InterPro"/>
</dbReference>
<dbReference type="SMART" id="SM00342">
    <property type="entry name" value="HTH_ARAC"/>
    <property type="match status" value="1"/>
</dbReference>
<dbReference type="Pfam" id="PF00072">
    <property type="entry name" value="Response_reg"/>
    <property type="match status" value="1"/>
</dbReference>
<dbReference type="CDD" id="cd17536">
    <property type="entry name" value="REC_YesN-like"/>
    <property type="match status" value="1"/>
</dbReference>
<keyword evidence="5" id="KW-0805">Transcription regulation</keyword>
<dbReference type="PROSITE" id="PS01124">
    <property type="entry name" value="HTH_ARAC_FAMILY_2"/>
    <property type="match status" value="1"/>
</dbReference>
<evidence type="ECO:0000313" key="12">
    <source>
        <dbReference type="Proteomes" id="UP000256869"/>
    </source>
</evidence>
<dbReference type="InterPro" id="IPR018062">
    <property type="entry name" value="HTH_AraC-typ_CS"/>
</dbReference>
<dbReference type="InterPro" id="IPR009057">
    <property type="entry name" value="Homeodomain-like_sf"/>
</dbReference>
<dbReference type="InterPro" id="IPR018060">
    <property type="entry name" value="HTH_AraC"/>
</dbReference>
<dbReference type="PROSITE" id="PS50110">
    <property type="entry name" value="RESPONSE_REGULATORY"/>
    <property type="match status" value="1"/>
</dbReference>
<accession>A0A3D9I2B4</accession>
<keyword evidence="12" id="KW-1185">Reference proteome</keyword>
<evidence type="ECO:0000256" key="2">
    <source>
        <dbReference type="ARBA" id="ARBA00022490"/>
    </source>
</evidence>
<dbReference type="RefSeq" id="WP_115994870.1">
    <property type="nucleotide sequence ID" value="NZ_QRDY01000018.1"/>
</dbReference>
<dbReference type="Proteomes" id="UP000256869">
    <property type="component" value="Unassembled WGS sequence"/>
</dbReference>
<evidence type="ECO:0000256" key="8">
    <source>
        <dbReference type="PROSITE-ProRule" id="PRU00169"/>
    </source>
</evidence>
<evidence type="ECO:0000256" key="4">
    <source>
        <dbReference type="ARBA" id="ARBA00023012"/>
    </source>
</evidence>
<dbReference type="InterPro" id="IPR051552">
    <property type="entry name" value="HptR"/>
</dbReference>
<evidence type="ECO:0000256" key="7">
    <source>
        <dbReference type="ARBA" id="ARBA00023163"/>
    </source>
</evidence>
<dbReference type="SUPFAM" id="SSF46689">
    <property type="entry name" value="Homeodomain-like"/>
    <property type="match status" value="2"/>
</dbReference>
<evidence type="ECO:0000256" key="5">
    <source>
        <dbReference type="ARBA" id="ARBA00023015"/>
    </source>
</evidence>
<organism evidence="11 12">
    <name type="scientific">Cohnella lupini</name>
    <dbReference type="NCBI Taxonomy" id="1294267"/>
    <lineage>
        <taxon>Bacteria</taxon>
        <taxon>Bacillati</taxon>
        <taxon>Bacillota</taxon>
        <taxon>Bacilli</taxon>
        <taxon>Bacillales</taxon>
        <taxon>Paenibacillaceae</taxon>
        <taxon>Cohnella</taxon>
    </lineage>
</organism>
<dbReference type="GO" id="GO:0000160">
    <property type="term" value="P:phosphorelay signal transduction system"/>
    <property type="evidence" value="ECO:0007669"/>
    <property type="project" value="UniProtKB-KW"/>
</dbReference>
<keyword evidence="6" id="KW-0238">DNA-binding</keyword>
<keyword evidence="3 8" id="KW-0597">Phosphoprotein</keyword>
<dbReference type="GO" id="GO:0043565">
    <property type="term" value="F:sequence-specific DNA binding"/>
    <property type="evidence" value="ECO:0007669"/>
    <property type="project" value="InterPro"/>
</dbReference>
<dbReference type="Gene3D" id="3.40.50.2300">
    <property type="match status" value="1"/>
</dbReference>
<evidence type="ECO:0000256" key="1">
    <source>
        <dbReference type="ARBA" id="ARBA00004496"/>
    </source>
</evidence>
<dbReference type="InterPro" id="IPR001789">
    <property type="entry name" value="Sig_transdc_resp-reg_receiver"/>
</dbReference>
<dbReference type="GO" id="GO:0005737">
    <property type="term" value="C:cytoplasm"/>
    <property type="evidence" value="ECO:0007669"/>
    <property type="project" value="UniProtKB-SubCell"/>
</dbReference>
<evidence type="ECO:0000256" key="6">
    <source>
        <dbReference type="ARBA" id="ARBA00023125"/>
    </source>
</evidence>
<keyword evidence="4" id="KW-0902">Two-component regulatory system</keyword>
<feature type="domain" description="HTH araC/xylS-type" evidence="9">
    <location>
        <begin position="398"/>
        <end position="497"/>
    </location>
</feature>
<gene>
    <name evidence="11" type="ORF">DFP95_11831</name>
</gene>
<dbReference type="SUPFAM" id="SSF52172">
    <property type="entry name" value="CheY-like"/>
    <property type="match status" value="1"/>
</dbReference>
<dbReference type="InterPro" id="IPR020449">
    <property type="entry name" value="Tscrpt_reg_AraC-type_HTH"/>
</dbReference>
<dbReference type="PROSITE" id="PS00041">
    <property type="entry name" value="HTH_ARAC_FAMILY_1"/>
    <property type="match status" value="1"/>
</dbReference>
<reference evidence="11 12" key="1">
    <citation type="submission" date="2018-07" db="EMBL/GenBank/DDBJ databases">
        <title>Genomic Encyclopedia of Type Strains, Phase III (KMG-III): the genomes of soil and plant-associated and newly described type strains.</title>
        <authorList>
            <person name="Whitman W."/>
        </authorList>
    </citation>
    <scope>NUCLEOTIDE SEQUENCE [LARGE SCALE GENOMIC DNA]</scope>
    <source>
        <strain evidence="11 12">CECT 8236</strain>
    </source>
</reference>
<keyword evidence="2" id="KW-0963">Cytoplasm</keyword>
<evidence type="ECO:0000259" key="9">
    <source>
        <dbReference type="PROSITE" id="PS01124"/>
    </source>
</evidence>
<dbReference type="Pfam" id="PF12833">
    <property type="entry name" value="HTH_18"/>
    <property type="match status" value="1"/>
</dbReference>
<evidence type="ECO:0000256" key="3">
    <source>
        <dbReference type="ARBA" id="ARBA00022553"/>
    </source>
</evidence>
<dbReference type="PANTHER" id="PTHR42713">
    <property type="entry name" value="HISTIDINE KINASE-RELATED"/>
    <property type="match status" value="1"/>
</dbReference>
<dbReference type="OrthoDB" id="2676256at2"/>
<comment type="caution">
    <text evidence="11">The sequence shown here is derived from an EMBL/GenBank/DDBJ whole genome shotgun (WGS) entry which is preliminary data.</text>
</comment>
<dbReference type="InterPro" id="IPR011006">
    <property type="entry name" value="CheY-like_superfamily"/>
</dbReference>
<keyword evidence="7" id="KW-0804">Transcription</keyword>
<evidence type="ECO:0000313" key="11">
    <source>
        <dbReference type="EMBL" id="RED55296.1"/>
    </source>
</evidence>
<protein>
    <submittedName>
        <fullName evidence="11">Two-component system response regulator YesN</fullName>
    </submittedName>
</protein>
<proteinExistence type="predicted"/>
<sequence length="505" mass="57415">MYKVMIVEDSKPILRNIKVQIESADNRLLVTHTAFNGAEALEMLKSNPVDIVFTDIRMPRMDGLTFIRLAKEIRPEVRYFLLSGFDDFEYARQAIKLSVCEYLLKPLDSKELNATLQKTIFELEGERENDEQEAFTRLINPYMASDENKHPLPGPYYVLLVLRSGYLRTGGYSWDKNQLLGVCRRIFPEAACRVADTPADSEKAIIIGWSDARDAIEPDIRFDRLIRALRSENSRANGIFTALQSDPSKIKALYGALSAILDENVSLSGSGVFSAEETPVLGRRLRETDENYRLRLTSLIKQGQKDNFSSELAAWMNECERHAIAVPQIRTTLRDLVEALRSALHRESHDLLPSDGLLDEAVYKSSTHAELNQRLSDIFIPIFDDGLHGRLSSKETFDAIEAYCRANLAKPVGLQDLCRELAYSPSYIIRIVKKFTGLTPVEYYRQLQMKHAQKLLANNERLLIKDIADALGFGDQHYFCKVFKQYSGCSPSEYKKKIKAPDEPL</sequence>
<dbReference type="PRINTS" id="PR00032">
    <property type="entry name" value="HTHARAC"/>
</dbReference>
<dbReference type="EMBL" id="QRDY01000018">
    <property type="protein sequence ID" value="RED55296.1"/>
    <property type="molecule type" value="Genomic_DNA"/>
</dbReference>
<evidence type="ECO:0000259" key="10">
    <source>
        <dbReference type="PROSITE" id="PS50110"/>
    </source>
</evidence>